<protein>
    <submittedName>
        <fullName evidence="10">Choline transporter</fullName>
    </submittedName>
</protein>
<feature type="transmembrane region" description="Helical" evidence="9">
    <location>
        <begin position="437"/>
        <end position="459"/>
    </location>
</feature>
<feature type="region of interest" description="Disordered" evidence="8">
    <location>
        <begin position="1"/>
        <end position="23"/>
    </location>
</feature>
<feature type="transmembrane region" description="Helical" evidence="9">
    <location>
        <begin position="127"/>
        <end position="147"/>
    </location>
</feature>
<dbReference type="NCBIfam" id="TIGR00842">
    <property type="entry name" value="bcct"/>
    <property type="match status" value="1"/>
</dbReference>
<dbReference type="PANTHER" id="PTHR30047:SF7">
    <property type="entry name" value="HIGH-AFFINITY CHOLINE TRANSPORT PROTEIN"/>
    <property type="match status" value="1"/>
</dbReference>
<dbReference type="InterPro" id="IPR000060">
    <property type="entry name" value="BCCT_transptr"/>
</dbReference>
<comment type="caution">
    <text evidence="10">The sequence shown here is derived from an EMBL/GenBank/DDBJ whole genome shotgun (WGS) entry which is preliminary data.</text>
</comment>
<dbReference type="RefSeq" id="WP_229662927.1">
    <property type="nucleotide sequence ID" value="NZ_BMNI01000011.1"/>
</dbReference>
<keyword evidence="4" id="KW-1003">Cell membrane</keyword>
<evidence type="ECO:0000256" key="4">
    <source>
        <dbReference type="ARBA" id="ARBA00022475"/>
    </source>
</evidence>
<feature type="transmembrane region" description="Helical" evidence="9">
    <location>
        <begin position="302"/>
        <end position="321"/>
    </location>
</feature>
<dbReference type="Proteomes" id="UP000655410">
    <property type="component" value="Unassembled WGS sequence"/>
</dbReference>
<dbReference type="EMBL" id="BMNI01000011">
    <property type="protein sequence ID" value="GGO93208.1"/>
    <property type="molecule type" value="Genomic_DNA"/>
</dbReference>
<keyword evidence="7 9" id="KW-0472">Membrane</keyword>
<dbReference type="PANTHER" id="PTHR30047">
    <property type="entry name" value="HIGH-AFFINITY CHOLINE TRANSPORT PROTEIN-RELATED"/>
    <property type="match status" value="1"/>
</dbReference>
<evidence type="ECO:0000313" key="10">
    <source>
        <dbReference type="EMBL" id="GGO93208.1"/>
    </source>
</evidence>
<evidence type="ECO:0000256" key="3">
    <source>
        <dbReference type="ARBA" id="ARBA00022448"/>
    </source>
</evidence>
<evidence type="ECO:0000313" key="11">
    <source>
        <dbReference type="Proteomes" id="UP000655410"/>
    </source>
</evidence>
<feature type="transmembrane region" description="Helical" evidence="9">
    <location>
        <begin position="87"/>
        <end position="107"/>
    </location>
</feature>
<keyword evidence="3" id="KW-0813">Transport</keyword>
<feature type="transmembrane region" description="Helical" evidence="9">
    <location>
        <begin position="480"/>
        <end position="499"/>
    </location>
</feature>
<keyword evidence="6 9" id="KW-1133">Transmembrane helix</keyword>
<evidence type="ECO:0000256" key="7">
    <source>
        <dbReference type="ARBA" id="ARBA00023136"/>
    </source>
</evidence>
<feature type="transmembrane region" description="Helical" evidence="9">
    <location>
        <begin position="183"/>
        <end position="201"/>
    </location>
</feature>
<comment type="similarity">
    <text evidence="2">Belongs to the BCCT transporter (TC 2.A.15) family.</text>
</comment>
<feature type="transmembrane region" description="Helical" evidence="9">
    <location>
        <begin position="49"/>
        <end position="67"/>
    </location>
</feature>
<organism evidence="10 11">
    <name type="scientific">Nocardioides phosphati</name>
    <dbReference type="NCBI Taxonomy" id="1867775"/>
    <lineage>
        <taxon>Bacteria</taxon>
        <taxon>Bacillati</taxon>
        <taxon>Actinomycetota</taxon>
        <taxon>Actinomycetes</taxon>
        <taxon>Propionibacteriales</taxon>
        <taxon>Nocardioidaceae</taxon>
        <taxon>Nocardioides</taxon>
    </lineage>
</organism>
<accession>A0ABQ2NCW8</accession>
<feature type="transmembrane region" description="Helical" evidence="9">
    <location>
        <begin position="269"/>
        <end position="290"/>
    </location>
</feature>
<evidence type="ECO:0000256" key="2">
    <source>
        <dbReference type="ARBA" id="ARBA00005658"/>
    </source>
</evidence>
<evidence type="ECO:0000256" key="1">
    <source>
        <dbReference type="ARBA" id="ARBA00004651"/>
    </source>
</evidence>
<feature type="transmembrane region" description="Helical" evidence="9">
    <location>
        <begin position="388"/>
        <end position="411"/>
    </location>
</feature>
<proteinExistence type="inferred from homology"/>
<evidence type="ECO:0000256" key="8">
    <source>
        <dbReference type="SAM" id="MobiDB-lite"/>
    </source>
</evidence>
<evidence type="ECO:0000256" key="5">
    <source>
        <dbReference type="ARBA" id="ARBA00022692"/>
    </source>
</evidence>
<evidence type="ECO:0000256" key="9">
    <source>
        <dbReference type="SAM" id="Phobius"/>
    </source>
</evidence>
<feature type="transmembrane region" description="Helical" evidence="9">
    <location>
        <begin position="511"/>
        <end position="531"/>
    </location>
</feature>
<feature type="transmembrane region" description="Helical" evidence="9">
    <location>
        <begin position="228"/>
        <end position="249"/>
    </location>
</feature>
<gene>
    <name evidence="10" type="ORF">GCM10011584_31380</name>
</gene>
<feature type="region of interest" description="Disordered" evidence="8">
    <location>
        <begin position="572"/>
        <end position="596"/>
    </location>
</feature>
<keyword evidence="5 9" id="KW-0812">Transmembrane</keyword>
<sequence length="596" mass="62853">MTLDLGRPRQPDPDDTPADIPHPEHQAHPALDFAVPDEQLVDTGGLDRVVFGVTAALALAFLVWGFVNTSALADVSSHSLGWVMANTGWLFVLASSGCVVFVIWLALGRFGSITLGRDGEEPEFRTVPWIAMMFSAGMGIGLMFYGVSEPITHFVTPPPGTGEAGNPEAIQNAMATTLFHWTLHPWAIYAVVGLAIAYGVYRRGRLQLISAAFEPLLGRHAHGPAGKVIDMLAIFATLFGSAASLGLGALQIRSGLEIVSGAGPVGNGVLVMIIAVLTAAFVVSAVSGVAKGIQWLSSVNMVLAVALALFVFVAGPTVFILDLVPTALGSYVQDLAMMAARTGAEGSATSDWLSTWTIFYWAWWLSWTPFVGMFLARISRGRTIRQFVSGVLLVPSLVSLVWFCIFGGAAIDLQKHGTDIAGAGGVESQLFMTLDHYPLATVSSIVVMALVAIFFVSGADAASIVMGSLSERGTLEPSRWTVVFWGVATGAVGAVMLLVGGEDALTGLQTITIVAALPFVVVMVGLSVALVRDLRSDPLMVRRTYAVEAVEQAVIAGVTEHGDDFVLSVQRDESADPCAGDERDDRGVPAAREAAG</sequence>
<keyword evidence="11" id="KW-1185">Reference proteome</keyword>
<comment type="subcellular location">
    <subcellularLocation>
        <location evidence="1">Cell membrane</location>
        <topology evidence="1">Multi-pass membrane protein</topology>
    </subcellularLocation>
</comment>
<dbReference type="Pfam" id="PF02028">
    <property type="entry name" value="BCCT"/>
    <property type="match status" value="1"/>
</dbReference>
<feature type="compositionally biased region" description="Basic and acidic residues" evidence="8">
    <location>
        <begin position="1"/>
        <end position="12"/>
    </location>
</feature>
<reference evidence="11" key="1">
    <citation type="journal article" date="2019" name="Int. J. Syst. Evol. Microbiol.">
        <title>The Global Catalogue of Microorganisms (GCM) 10K type strain sequencing project: providing services to taxonomists for standard genome sequencing and annotation.</title>
        <authorList>
            <consortium name="The Broad Institute Genomics Platform"/>
            <consortium name="The Broad Institute Genome Sequencing Center for Infectious Disease"/>
            <person name="Wu L."/>
            <person name="Ma J."/>
        </authorList>
    </citation>
    <scope>NUCLEOTIDE SEQUENCE [LARGE SCALE GENOMIC DNA]</scope>
    <source>
        <strain evidence="11">CGMCC 4.7371</strain>
    </source>
</reference>
<feature type="transmembrane region" description="Helical" evidence="9">
    <location>
        <begin position="358"/>
        <end position="376"/>
    </location>
</feature>
<feature type="compositionally biased region" description="Basic and acidic residues" evidence="8">
    <location>
        <begin position="572"/>
        <end position="587"/>
    </location>
</feature>
<name>A0ABQ2NCW8_9ACTN</name>
<evidence type="ECO:0000256" key="6">
    <source>
        <dbReference type="ARBA" id="ARBA00022989"/>
    </source>
</evidence>